<dbReference type="InterPro" id="IPR004344">
    <property type="entry name" value="TTL/TTLL_fam"/>
</dbReference>
<dbReference type="GO" id="GO:0015631">
    <property type="term" value="F:tubulin binding"/>
    <property type="evidence" value="ECO:0007669"/>
    <property type="project" value="TreeGrafter"/>
</dbReference>
<dbReference type="GO" id="GO:0000226">
    <property type="term" value="P:microtubule cytoskeleton organization"/>
    <property type="evidence" value="ECO:0007669"/>
    <property type="project" value="TreeGrafter"/>
</dbReference>
<dbReference type="Pfam" id="PF03133">
    <property type="entry name" value="TTL"/>
    <property type="match status" value="2"/>
</dbReference>
<dbReference type="SUPFAM" id="SSF56059">
    <property type="entry name" value="Glutathione synthetase ATP-binding domain-like"/>
    <property type="match status" value="1"/>
</dbReference>
<evidence type="ECO:0000256" key="3">
    <source>
        <dbReference type="ARBA" id="ARBA00022741"/>
    </source>
</evidence>
<gene>
    <name evidence="9" type="ORF">QYF61_027071</name>
</gene>
<feature type="domain" description="Reverse transcriptase" evidence="8">
    <location>
        <begin position="521"/>
        <end position="602"/>
    </location>
</feature>
<evidence type="ECO:0000256" key="6">
    <source>
        <dbReference type="ARBA" id="ARBA00049274"/>
    </source>
</evidence>
<feature type="region of interest" description="Disordered" evidence="7">
    <location>
        <begin position="974"/>
        <end position="1024"/>
    </location>
</feature>
<feature type="region of interest" description="Disordered" evidence="7">
    <location>
        <begin position="840"/>
        <end position="861"/>
    </location>
</feature>
<proteinExistence type="inferred from homology"/>
<feature type="compositionally biased region" description="Acidic residues" evidence="7">
    <location>
        <begin position="1000"/>
        <end position="1014"/>
    </location>
</feature>
<evidence type="ECO:0000313" key="10">
    <source>
        <dbReference type="Proteomes" id="UP001333110"/>
    </source>
</evidence>
<feature type="compositionally biased region" description="Polar residues" evidence="7">
    <location>
        <begin position="1228"/>
        <end position="1246"/>
    </location>
</feature>
<sequence>MPIGMARDLEETGSSSEEEEEDVVDGLEDHPCIKWTGGGCRRIPVLVFHAEAILTNDSYLRLIGGADSNIVSLALLTERYHLSYKIVRTDSRLVRNILTAHGFHEVHPNSSDYNLMWTGSHLKPYLLRSLTDIQKVNHFPRSYELTRKDRLYKNVSRMQLAHGFKTFHILPQTFILPTEYQDFCNTYSKDRGPWIVKPVASSRGRGVYLINNPNQIVLEDNILVSRYISNPLLIDGSVEIPQLDMMSERYFQSLTLDNCISDFKFDVRLYVLVTSYDPLVIYLYEEGLASSSHINGLEKEVKKERKASVSTILDSLSRLETRLKLCLRFATVRYDQASKNIKNQFMHLTNYSVNKKSGDYVSCDDPEVEDYGNKWSMSAMLRYLKQEGRDTAALMANVEDLIIKTVVSAELAIATACKTFLSHRGSCFELYGFDVLIDDTLKPWLLEVNLSPSLACDAPLDLKIKASMLSDMFTLVGFVCQDPGQRSSRAIYHSSESVRRNPYQKLQRPVSAQSQTANTRLVRDGIFPQGSVLGPVLFNIFINDLDKGIECTLSKFADDTKLCGSVDLLEGRKALQRDLDRLDRWAGVNCMRFNKAKCKVLHLGHSNPMQRYRLGEEWLESCQAEKDLGVLVDSRLNMSQQCAQVAKKANGILACIKNSMASRTREVIVPLSLALVRPHLEYCVQFWAPHYKRDIEVLERVQRRATKLVKGLEQKSYEERLRELGLFSLEKRRLRGDLMALYNYLKGGCSEVGVGLFSQVTSDWMRGNGLKLRQGRVVKHWNRLPREVVELPSLEVFKGRLDEVLMDMIKKALCAFFVSRERKREKSGFTLSLQRTRPLSASDAEIKNPMPSGREKATGRQGSSVLGLSMEEIKVLRRVREENERRGGFIRIFPTPLTWDLYGSFLEHKTSMNYMLATRLFQDRGKMKRDLITGRSRSGLNGRLEMRLEAVDSHALFYERKLVSLELRKRRRCHGKARAARTKSSGTSEPTKLSLKSDTEGEEEEEVDADEAEELDRTVGSLSDTQVKSKPKLCDLVKTTCKERLPKKLDKKTGNGGEPFLQKADSESQFNLLQILQKHGNLSKVQARKAFSAYLQHVQLRLMKKAGDQIQNPAWAAKEDEQMELVVRFLKRAASNLQQSLRMLLPSRRLGLNDRRRILAHQLGEFIICYNKETEQMVQKRSKKKQEEEEEGVNPEGFQNFIARASESDLEEVLTFYTHKNKSASVFLGTNSTGTKPSNTSNQSEKQPQEEHREVVKKIKGDQPKSSVADLPAEGALKGYKPKESLFSSLLVDEAILASVCLSRGIFGVLLISEGPEKQLSHCANYLCVVPEGPTFSLNAEVKLPRCGPPSASSSVSGATFQRRTSSWIPSQPAASENSQVPGHHSLPAPPVGPRLIQSPFPLPSLQSTAPDSSSVFTNAVSSEASSLAGLHRCHSGSYTIGPFSSFQRAAQIYSQRLSRPSSAKVGLCHRSPSGQCVGSARMHKDAEDTSSQGKRYSPSMVAAELQQLAEKQAACQYSPPSHMSLLTQQ</sequence>
<keyword evidence="10" id="KW-1185">Reference proteome</keyword>
<evidence type="ECO:0000259" key="8">
    <source>
        <dbReference type="Pfam" id="PF00078"/>
    </source>
</evidence>
<dbReference type="InterPro" id="IPR000477">
    <property type="entry name" value="RT_dom"/>
</dbReference>
<dbReference type="PANTHER" id="PTHR12241:SF145">
    <property type="entry name" value="TUBULIN POLYGLUTAMYLASE TTLL5"/>
    <property type="match status" value="1"/>
</dbReference>
<feature type="compositionally biased region" description="Polar residues" evidence="7">
    <location>
        <begin position="1367"/>
        <end position="1381"/>
    </location>
</feature>
<feature type="region of interest" description="Disordered" evidence="7">
    <location>
        <begin position="1227"/>
        <end position="1270"/>
    </location>
</feature>
<evidence type="ECO:0000256" key="5">
    <source>
        <dbReference type="ARBA" id="ARBA00041448"/>
    </source>
</evidence>
<feature type="compositionally biased region" description="Acidic residues" evidence="7">
    <location>
        <begin position="16"/>
        <end position="25"/>
    </location>
</feature>
<dbReference type="GO" id="GO:0070740">
    <property type="term" value="F:tubulin-glutamic acid ligase activity"/>
    <property type="evidence" value="ECO:0007669"/>
    <property type="project" value="TreeGrafter"/>
</dbReference>
<feature type="region of interest" description="Disordered" evidence="7">
    <location>
        <begin position="1"/>
        <end position="25"/>
    </location>
</feature>
<comment type="catalytic activity">
    <reaction evidence="6">
        <text>L-glutamyl-[protein] + L-glutamate + ATP = gamma-L-glutamyl-L-glutamyl-[protein] + ADP + phosphate + H(+)</text>
        <dbReference type="Rhea" id="RHEA:60144"/>
        <dbReference type="Rhea" id="RHEA-COMP:10208"/>
        <dbReference type="Rhea" id="RHEA-COMP:15517"/>
        <dbReference type="ChEBI" id="CHEBI:15378"/>
        <dbReference type="ChEBI" id="CHEBI:29973"/>
        <dbReference type="ChEBI" id="CHEBI:29985"/>
        <dbReference type="ChEBI" id="CHEBI:30616"/>
        <dbReference type="ChEBI" id="CHEBI:43474"/>
        <dbReference type="ChEBI" id="CHEBI:143622"/>
        <dbReference type="ChEBI" id="CHEBI:456216"/>
    </reaction>
    <physiologicalReaction direction="left-to-right" evidence="6">
        <dbReference type="Rhea" id="RHEA:60145"/>
    </physiologicalReaction>
</comment>
<comment type="caution">
    <text evidence="9">The sequence shown here is derived from an EMBL/GenBank/DDBJ whole genome shotgun (WGS) entry which is preliminary data.</text>
</comment>
<dbReference type="Proteomes" id="UP001333110">
    <property type="component" value="Unassembled WGS sequence"/>
</dbReference>
<keyword evidence="2" id="KW-0436">Ligase</keyword>
<comment type="similarity">
    <text evidence="1">Belongs to the tubulin--tyrosine ligase family.</text>
</comment>
<dbReference type="PROSITE" id="PS51221">
    <property type="entry name" value="TTL"/>
    <property type="match status" value="1"/>
</dbReference>
<evidence type="ECO:0000256" key="2">
    <source>
        <dbReference type="ARBA" id="ARBA00022598"/>
    </source>
</evidence>
<dbReference type="Pfam" id="PF00078">
    <property type="entry name" value="RVT_1"/>
    <property type="match status" value="1"/>
</dbReference>
<keyword evidence="4" id="KW-0067">ATP-binding</keyword>
<keyword evidence="3" id="KW-0547">Nucleotide-binding</keyword>
<feature type="region of interest" description="Disordered" evidence="7">
    <location>
        <begin position="1367"/>
        <end position="1413"/>
    </location>
</feature>
<evidence type="ECO:0000256" key="1">
    <source>
        <dbReference type="ARBA" id="ARBA00006820"/>
    </source>
</evidence>
<dbReference type="Gene3D" id="3.30.470.20">
    <property type="entry name" value="ATP-grasp fold, B domain"/>
    <property type="match status" value="1"/>
</dbReference>
<dbReference type="PANTHER" id="PTHR12241">
    <property type="entry name" value="TUBULIN POLYGLUTAMYLASE"/>
    <property type="match status" value="1"/>
</dbReference>
<protein>
    <recommendedName>
        <fullName evidence="5">Tubulin--tyrosine ligase-like protein 5</fullName>
    </recommendedName>
</protein>
<feature type="non-terminal residue" evidence="9">
    <location>
        <position position="1530"/>
    </location>
</feature>
<name>A0AAN7ND84_MYCAM</name>
<feature type="compositionally biased region" description="Basic and acidic residues" evidence="7">
    <location>
        <begin position="1247"/>
        <end position="1263"/>
    </location>
</feature>
<reference evidence="9 10" key="1">
    <citation type="journal article" date="2023" name="J. Hered.">
        <title>Chromosome-level genome of the wood stork (Mycteria americana) provides insight into avian chromosome evolution.</title>
        <authorList>
            <person name="Flamio R. Jr."/>
            <person name="Ramstad K.M."/>
        </authorList>
    </citation>
    <scope>NUCLEOTIDE SEQUENCE [LARGE SCALE GENOMIC DNA]</scope>
    <source>
        <strain evidence="9">JAX WOST 10</strain>
    </source>
</reference>
<evidence type="ECO:0000256" key="4">
    <source>
        <dbReference type="ARBA" id="ARBA00022840"/>
    </source>
</evidence>
<dbReference type="GO" id="GO:0036064">
    <property type="term" value="C:ciliary basal body"/>
    <property type="evidence" value="ECO:0007669"/>
    <property type="project" value="TreeGrafter"/>
</dbReference>
<evidence type="ECO:0000256" key="7">
    <source>
        <dbReference type="SAM" id="MobiDB-lite"/>
    </source>
</evidence>
<dbReference type="GO" id="GO:0005524">
    <property type="term" value="F:ATP binding"/>
    <property type="evidence" value="ECO:0007669"/>
    <property type="project" value="UniProtKB-KW"/>
</dbReference>
<organism evidence="9 10">
    <name type="scientific">Mycteria americana</name>
    <name type="common">Wood stork</name>
    <dbReference type="NCBI Taxonomy" id="33587"/>
    <lineage>
        <taxon>Eukaryota</taxon>
        <taxon>Metazoa</taxon>
        <taxon>Chordata</taxon>
        <taxon>Craniata</taxon>
        <taxon>Vertebrata</taxon>
        <taxon>Euteleostomi</taxon>
        <taxon>Archelosauria</taxon>
        <taxon>Archosauria</taxon>
        <taxon>Dinosauria</taxon>
        <taxon>Saurischia</taxon>
        <taxon>Theropoda</taxon>
        <taxon>Coelurosauria</taxon>
        <taxon>Aves</taxon>
        <taxon>Neognathae</taxon>
        <taxon>Neoaves</taxon>
        <taxon>Aequornithes</taxon>
        <taxon>Ciconiiformes</taxon>
        <taxon>Ciconiidae</taxon>
        <taxon>Mycteria</taxon>
    </lineage>
</organism>
<dbReference type="EMBL" id="JAUNZN010000004">
    <property type="protein sequence ID" value="KAK4823167.1"/>
    <property type="molecule type" value="Genomic_DNA"/>
</dbReference>
<accession>A0AAN7ND84</accession>
<evidence type="ECO:0000313" key="9">
    <source>
        <dbReference type="EMBL" id="KAK4823167.1"/>
    </source>
</evidence>
<feature type="compositionally biased region" description="Polar residues" evidence="7">
    <location>
        <begin position="982"/>
        <end position="996"/>
    </location>
</feature>
<feature type="region of interest" description="Disordered" evidence="7">
    <location>
        <begin position="1475"/>
        <end position="1498"/>
    </location>
</feature>